<dbReference type="Pfam" id="PF13426">
    <property type="entry name" value="PAS_9"/>
    <property type="match status" value="1"/>
</dbReference>
<dbReference type="AlphaFoldDB" id="A0A0R3JYG4"/>
<feature type="domain" description="HAMP" evidence="4">
    <location>
        <begin position="292"/>
        <end position="346"/>
    </location>
</feature>
<gene>
    <name evidence="7" type="primary">rpfG_6</name>
    <name evidence="7" type="ORF">ABG79_01893</name>
</gene>
<dbReference type="GO" id="GO:0007165">
    <property type="term" value="P:signal transduction"/>
    <property type="evidence" value="ECO:0007669"/>
    <property type="project" value="InterPro"/>
</dbReference>
<dbReference type="CDD" id="cd00130">
    <property type="entry name" value="PAS"/>
    <property type="match status" value="2"/>
</dbReference>
<dbReference type="Pfam" id="PF05228">
    <property type="entry name" value="CHASE4"/>
    <property type="match status" value="1"/>
</dbReference>
<dbReference type="SMART" id="SM00267">
    <property type="entry name" value="GGDEF"/>
    <property type="match status" value="1"/>
</dbReference>
<dbReference type="SUPFAM" id="SSF55073">
    <property type="entry name" value="Nucleotide cyclase"/>
    <property type="match status" value="1"/>
</dbReference>
<dbReference type="InterPro" id="IPR003660">
    <property type="entry name" value="HAMP_dom"/>
</dbReference>
<dbReference type="InterPro" id="IPR003607">
    <property type="entry name" value="HD/PDEase_dom"/>
</dbReference>
<keyword evidence="2" id="KW-0812">Transmembrane</keyword>
<feature type="domain" description="GGDEF" evidence="5">
    <location>
        <begin position="655"/>
        <end position="789"/>
    </location>
</feature>
<accession>A0A0R3JYG4</accession>
<dbReference type="OrthoDB" id="9804747at2"/>
<dbReference type="Pfam" id="PF00990">
    <property type="entry name" value="GGDEF"/>
    <property type="match status" value="1"/>
</dbReference>
<dbReference type="Gene3D" id="1.10.3210.10">
    <property type="entry name" value="Hypothetical protein af1432"/>
    <property type="match status" value="1"/>
</dbReference>
<feature type="domain" description="HD-GYP" evidence="6">
    <location>
        <begin position="777"/>
        <end position="964"/>
    </location>
</feature>
<evidence type="ECO:0000313" key="7">
    <source>
        <dbReference type="EMBL" id="KRQ86270.1"/>
    </source>
</evidence>
<keyword evidence="7" id="KW-0378">Hydrolase</keyword>
<dbReference type="EC" id="3.1.4.52" evidence="7"/>
<feature type="transmembrane region" description="Helical" evidence="2">
    <location>
        <begin position="262"/>
        <end position="290"/>
    </location>
</feature>
<dbReference type="SUPFAM" id="SSF55785">
    <property type="entry name" value="PYP-like sensor domain (PAS domain)"/>
    <property type="match status" value="2"/>
</dbReference>
<dbReference type="NCBIfam" id="TIGR00254">
    <property type="entry name" value="GGDEF"/>
    <property type="match status" value="1"/>
</dbReference>
<dbReference type="PANTHER" id="PTHR43155">
    <property type="entry name" value="CYCLIC DI-GMP PHOSPHODIESTERASE PA4108-RELATED"/>
    <property type="match status" value="1"/>
</dbReference>
<feature type="transmembrane region" description="Helical" evidence="2">
    <location>
        <begin position="6"/>
        <end position="27"/>
    </location>
</feature>
<dbReference type="SMART" id="SM00471">
    <property type="entry name" value="HDc"/>
    <property type="match status" value="1"/>
</dbReference>
<dbReference type="PANTHER" id="PTHR43155:SF2">
    <property type="entry name" value="CYCLIC DI-GMP PHOSPHODIESTERASE PA4108"/>
    <property type="match status" value="1"/>
</dbReference>
<keyword evidence="1" id="KW-0175">Coiled coil</keyword>
<dbReference type="CDD" id="cd01949">
    <property type="entry name" value="GGDEF"/>
    <property type="match status" value="1"/>
</dbReference>
<reference evidence="7 8" key="1">
    <citation type="submission" date="2015-09" db="EMBL/GenBank/DDBJ databases">
        <title>Draft genome sequence of a Caloramator mitchellensis, a moderate thermophile from the Great Artesian Basin of Australia.</title>
        <authorList>
            <person name="Patel B.K."/>
        </authorList>
    </citation>
    <scope>NUCLEOTIDE SEQUENCE [LARGE SCALE GENOMIC DNA]</scope>
    <source>
        <strain evidence="7 8">VF08</strain>
    </source>
</reference>
<dbReference type="InterPro" id="IPR037522">
    <property type="entry name" value="HD_GYP_dom"/>
</dbReference>
<evidence type="ECO:0000259" key="3">
    <source>
        <dbReference type="PROSITE" id="PS50112"/>
    </source>
</evidence>
<proteinExistence type="predicted"/>
<name>A0A0R3JYG4_CALMK</name>
<keyword evidence="2" id="KW-1133">Transmembrane helix</keyword>
<dbReference type="InterPro" id="IPR007892">
    <property type="entry name" value="CHASE4"/>
</dbReference>
<dbReference type="NCBIfam" id="TIGR00229">
    <property type="entry name" value="sensory_box"/>
    <property type="match status" value="2"/>
</dbReference>
<dbReference type="Proteomes" id="UP000052015">
    <property type="component" value="Unassembled WGS sequence"/>
</dbReference>
<dbReference type="SUPFAM" id="SSF109604">
    <property type="entry name" value="HD-domain/PDEase-like"/>
    <property type="match status" value="1"/>
</dbReference>
<keyword evidence="2" id="KW-0472">Membrane</keyword>
<dbReference type="GO" id="GO:0006355">
    <property type="term" value="P:regulation of DNA-templated transcription"/>
    <property type="evidence" value="ECO:0007669"/>
    <property type="project" value="InterPro"/>
</dbReference>
<dbReference type="EMBL" id="LKHP01000012">
    <property type="protein sequence ID" value="KRQ86270.1"/>
    <property type="molecule type" value="Genomic_DNA"/>
</dbReference>
<evidence type="ECO:0000256" key="2">
    <source>
        <dbReference type="SAM" id="Phobius"/>
    </source>
</evidence>
<protein>
    <submittedName>
        <fullName evidence="7">Cyclic di-GMP phosphodiesterase response regulator RpfG</fullName>
        <ecNumber evidence="7">3.1.4.52</ecNumber>
    </submittedName>
</protein>
<dbReference type="InterPro" id="IPR029787">
    <property type="entry name" value="Nucleotide_cyclase"/>
</dbReference>
<dbReference type="Pfam" id="PF00989">
    <property type="entry name" value="PAS"/>
    <property type="match status" value="1"/>
</dbReference>
<dbReference type="RefSeq" id="WP_057979213.1">
    <property type="nucleotide sequence ID" value="NZ_LKHP01000012.1"/>
</dbReference>
<sequence>MSLSKKLLYTVTIVQMITILLFSIIFFKLTINQIKKYEEGEIISEVKQIGNIIARDLDSLAHSTSDWALWKDTYLFINDKNDNYINENINLKTFENLNINYMIFIDSKNKIKYYKGFDILNGNEIKVDNQLIDRINALINKSKQGEKIYISSIVKAQDNFVMLSGIPIAYENAPLEYSGILIFGRTLDENYVESISERTNIPLELKVSFNKTQDERIIGISKNIALSYNQNKEYILGKMFYSNPNVTDTLVLSFKLPRKMFLFYKIISLENIIIFLVLVLISGLFLFFIIKNQITNRIFKLTNDVIKIRNDNDFSERVSIINGPDEVSTLSVEINKMLDKLEKFKNNSIEHESKYRNLLETSNERLKQIIDFLPDATFAIDKEGKVIVWNRAMEEMSKVKSEDILGKGNFEYSIPFRKERKPILIDFVFNKNHKLDDCYLDFKINDDGSVIGESHDVNLGIYTWGKASPLYDKDGNIFAAIETIRDITDKIESEKSIIYQKKFFETLFLRTGDAIAIFNKDNKIVDINENFEKVFGYTKEECIGYDIDEIVTNNNHGIIGQAREITSTVYDNGYFETEGIRFDKSGNPIDMIIKGVTIKIDGEIIGGFAIYSDISSKKKFENKLKYLSLHDSLTGLYNRNYFDSKILELQKSDEFPISIISIDVNGLKLINDTLGHLKGDELLVRASQILRRAIEADLIFRVGGDEFIVVLPNTDENSGEELIEKIIDEFDKYNKENADFPINISLGLSTAKNKNDSLIEIYKRADDFMYKNKLIQKTSPKSQILSTLMSALAERDFLTSGHADRVTNLCLKLGEKVGLSSNELTRLTLLGEVHDLGKVGIPDSILFKNGPLDNDEWEVMKQHCEKGYRIALSSPELASIAELILKHHEKWDGSGYPLGIKGKEIPIECRILNIVDSYDAMISDRPYRKGMKKEDAIKEIIRCSGTQFDPELVPLFIEIITKDE</sequence>
<dbReference type="SMART" id="SM00091">
    <property type="entry name" value="PAS"/>
    <property type="match status" value="2"/>
</dbReference>
<keyword evidence="8" id="KW-1185">Reference proteome</keyword>
<dbReference type="Gene3D" id="3.30.450.20">
    <property type="entry name" value="PAS domain"/>
    <property type="match status" value="2"/>
</dbReference>
<dbReference type="Gene3D" id="6.10.340.10">
    <property type="match status" value="1"/>
</dbReference>
<dbReference type="STRING" id="908809.ABG79_01893"/>
<dbReference type="PATRIC" id="fig|908809.3.peg.1896"/>
<dbReference type="InterPro" id="IPR035965">
    <property type="entry name" value="PAS-like_dom_sf"/>
</dbReference>
<evidence type="ECO:0000259" key="6">
    <source>
        <dbReference type="PROSITE" id="PS51832"/>
    </source>
</evidence>
<dbReference type="GO" id="GO:0016020">
    <property type="term" value="C:membrane"/>
    <property type="evidence" value="ECO:0007669"/>
    <property type="project" value="InterPro"/>
</dbReference>
<dbReference type="PROSITE" id="PS51832">
    <property type="entry name" value="HD_GYP"/>
    <property type="match status" value="1"/>
</dbReference>
<dbReference type="PROSITE" id="PS50885">
    <property type="entry name" value="HAMP"/>
    <property type="match status" value="1"/>
</dbReference>
<dbReference type="PROSITE" id="PS50887">
    <property type="entry name" value="GGDEF"/>
    <property type="match status" value="1"/>
</dbReference>
<dbReference type="GO" id="GO:0071111">
    <property type="term" value="F:cyclic-guanylate-specific phosphodiesterase activity"/>
    <property type="evidence" value="ECO:0007669"/>
    <property type="project" value="UniProtKB-EC"/>
</dbReference>
<feature type="coiled-coil region" evidence="1">
    <location>
        <begin position="327"/>
        <end position="361"/>
    </location>
</feature>
<dbReference type="CDD" id="cd00077">
    <property type="entry name" value="HDc"/>
    <property type="match status" value="1"/>
</dbReference>
<dbReference type="Gene3D" id="3.30.70.270">
    <property type="match status" value="1"/>
</dbReference>
<evidence type="ECO:0000313" key="8">
    <source>
        <dbReference type="Proteomes" id="UP000052015"/>
    </source>
</evidence>
<dbReference type="InterPro" id="IPR000160">
    <property type="entry name" value="GGDEF_dom"/>
</dbReference>
<dbReference type="Pfam" id="PF13487">
    <property type="entry name" value="HD_5"/>
    <property type="match status" value="1"/>
</dbReference>
<feature type="domain" description="PAS" evidence="3">
    <location>
        <begin position="500"/>
        <end position="544"/>
    </location>
</feature>
<dbReference type="InterPro" id="IPR013767">
    <property type="entry name" value="PAS_fold"/>
</dbReference>
<feature type="domain" description="PAS" evidence="3">
    <location>
        <begin position="362"/>
        <end position="407"/>
    </location>
</feature>
<evidence type="ECO:0000259" key="4">
    <source>
        <dbReference type="PROSITE" id="PS50885"/>
    </source>
</evidence>
<dbReference type="InterPro" id="IPR000014">
    <property type="entry name" value="PAS"/>
</dbReference>
<dbReference type="InterPro" id="IPR043128">
    <property type="entry name" value="Rev_trsase/Diguanyl_cyclase"/>
</dbReference>
<evidence type="ECO:0000259" key="5">
    <source>
        <dbReference type="PROSITE" id="PS50887"/>
    </source>
</evidence>
<evidence type="ECO:0000256" key="1">
    <source>
        <dbReference type="SAM" id="Coils"/>
    </source>
</evidence>
<comment type="caution">
    <text evidence="7">The sequence shown here is derived from an EMBL/GenBank/DDBJ whole genome shotgun (WGS) entry which is preliminary data.</text>
</comment>
<organism evidence="7 8">
    <name type="scientific">Caloramator mitchellensis</name>
    <dbReference type="NCBI Taxonomy" id="908809"/>
    <lineage>
        <taxon>Bacteria</taxon>
        <taxon>Bacillati</taxon>
        <taxon>Bacillota</taxon>
        <taxon>Clostridia</taxon>
        <taxon>Eubacteriales</taxon>
        <taxon>Clostridiaceae</taxon>
        <taxon>Caloramator</taxon>
    </lineage>
</organism>
<dbReference type="PROSITE" id="PS50112">
    <property type="entry name" value="PAS"/>
    <property type="match status" value="2"/>
</dbReference>